<keyword evidence="2" id="KW-0472">Membrane</keyword>
<dbReference type="Proteomes" id="UP001482620">
    <property type="component" value="Unassembled WGS sequence"/>
</dbReference>
<gene>
    <name evidence="3" type="ORF">ILYODFUR_029632</name>
</gene>
<reference evidence="3 4" key="1">
    <citation type="submission" date="2021-06" db="EMBL/GenBank/DDBJ databases">
        <authorList>
            <person name="Palmer J.M."/>
        </authorList>
    </citation>
    <scope>NUCLEOTIDE SEQUENCE [LARGE SCALE GENOMIC DNA]</scope>
    <source>
        <strain evidence="4">if_2019</strain>
        <tissue evidence="3">Muscle</tissue>
    </source>
</reference>
<feature type="transmembrane region" description="Helical" evidence="2">
    <location>
        <begin position="50"/>
        <end position="73"/>
    </location>
</feature>
<proteinExistence type="predicted"/>
<evidence type="ECO:0000256" key="2">
    <source>
        <dbReference type="SAM" id="Phobius"/>
    </source>
</evidence>
<keyword evidence="2" id="KW-0812">Transmembrane</keyword>
<keyword evidence="4" id="KW-1185">Reference proteome</keyword>
<evidence type="ECO:0000256" key="1">
    <source>
        <dbReference type="SAM" id="MobiDB-lite"/>
    </source>
</evidence>
<protein>
    <submittedName>
        <fullName evidence="3">Uncharacterized protein</fullName>
    </submittedName>
</protein>
<evidence type="ECO:0000313" key="4">
    <source>
        <dbReference type="Proteomes" id="UP001482620"/>
    </source>
</evidence>
<sequence length="115" mass="13227">MRKKKEFQNRDPKKPVEPVASHTDKQDSFLKKLFELIGHNNKKTFVGAKVMLSSMVVALMLSVCLTTTGTVELRKVDRIIKKKEYLGILQLYLKSESRPLVFGYNQLFYQSSDAD</sequence>
<keyword evidence="2" id="KW-1133">Transmembrane helix</keyword>
<organism evidence="3 4">
    <name type="scientific">Ilyodon furcidens</name>
    <name type="common">goldbreast splitfin</name>
    <dbReference type="NCBI Taxonomy" id="33524"/>
    <lineage>
        <taxon>Eukaryota</taxon>
        <taxon>Metazoa</taxon>
        <taxon>Chordata</taxon>
        <taxon>Craniata</taxon>
        <taxon>Vertebrata</taxon>
        <taxon>Euteleostomi</taxon>
        <taxon>Actinopterygii</taxon>
        <taxon>Neopterygii</taxon>
        <taxon>Teleostei</taxon>
        <taxon>Neoteleostei</taxon>
        <taxon>Acanthomorphata</taxon>
        <taxon>Ovalentaria</taxon>
        <taxon>Atherinomorphae</taxon>
        <taxon>Cyprinodontiformes</taxon>
        <taxon>Goodeidae</taxon>
        <taxon>Ilyodon</taxon>
    </lineage>
</organism>
<evidence type="ECO:0000313" key="3">
    <source>
        <dbReference type="EMBL" id="MEQ2256983.1"/>
    </source>
</evidence>
<feature type="region of interest" description="Disordered" evidence="1">
    <location>
        <begin position="1"/>
        <end position="24"/>
    </location>
</feature>
<dbReference type="EMBL" id="JAHRIQ010108510">
    <property type="protein sequence ID" value="MEQ2256983.1"/>
    <property type="molecule type" value="Genomic_DNA"/>
</dbReference>
<name>A0ABV0VIA7_9TELE</name>
<comment type="caution">
    <text evidence="3">The sequence shown here is derived from an EMBL/GenBank/DDBJ whole genome shotgun (WGS) entry which is preliminary data.</text>
</comment>
<accession>A0ABV0VIA7</accession>